<dbReference type="Proteomes" id="UP001085076">
    <property type="component" value="Miscellaneous, Linkage group lg01"/>
</dbReference>
<dbReference type="SUPFAM" id="SSF53720">
    <property type="entry name" value="ALDH-like"/>
    <property type="match status" value="1"/>
</dbReference>
<dbReference type="PANTHER" id="PTHR11063:SF8">
    <property type="entry name" value="DELTA-1-PYRROLINE-5-CARBOXYLATE SYNTHASE"/>
    <property type="match status" value="1"/>
</dbReference>
<protein>
    <submittedName>
        <fullName evidence="1">Uncharacterized protein</fullName>
    </submittedName>
</protein>
<keyword evidence="2" id="KW-1185">Reference proteome</keyword>
<organism evidence="1 2">
    <name type="scientific">Dioscorea zingiberensis</name>
    <dbReference type="NCBI Taxonomy" id="325984"/>
    <lineage>
        <taxon>Eukaryota</taxon>
        <taxon>Viridiplantae</taxon>
        <taxon>Streptophyta</taxon>
        <taxon>Embryophyta</taxon>
        <taxon>Tracheophyta</taxon>
        <taxon>Spermatophyta</taxon>
        <taxon>Magnoliopsida</taxon>
        <taxon>Liliopsida</taxon>
        <taxon>Dioscoreales</taxon>
        <taxon>Dioscoreaceae</taxon>
        <taxon>Dioscorea</taxon>
    </lineage>
</organism>
<gene>
    <name evidence="1" type="ORF">J5N97_002776</name>
</gene>
<name>A0A9D5HPH3_9LILI</name>
<dbReference type="Gene3D" id="3.40.605.10">
    <property type="entry name" value="Aldehyde Dehydrogenase, Chain A, domain 1"/>
    <property type="match status" value="1"/>
</dbReference>
<reference evidence="1" key="2">
    <citation type="journal article" date="2022" name="Hortic Res">
        <title>The genome of Dioscorea zingiberensis sheds light on the biosynthesis, origin and evolution of the medicinally important diosgenin saponins.</title>
        <authorList>
            <person name="Li Y."/>
            <person name="Tan C."/>
            <person name="Li Z."/>
            <person name="Guo J."/>
            <person name="Li S."/>
            <person name="Chen X."/>
            <person name="Wang C."/>
            <person name="Dai X."/>
            <person name="Yang H."/>
            <person name="Song W."/>
            <person name="Hou L."/>
            <person name="Xu J."/>
            <person name="Tong Z."/>
            <person name="Xu A."/>
            <person name="Yuan X."/>
            <person name="Wang W."/>
            <person name="Yang Q."/>
            <person name="Chen L."/>
            <person name="Sun Z."/>
            <person name="Wang K."/>
            <person name="Pan B."/>
            <person name="Chen J."/>
            <person name="Bao Y."/>
            <person name="Liu F."/>
            <person name="Qi X."/>
            <person name="Gang D.R."/>
            <person name="Wen J."/>
            <person name="Li J."/>
        </authorList>
    </citation>
    <scope>NUCLEOTIDE SEQUENCE</scope>
    <source>
        <strain evidence="1">Dzin_1.0</strain>
    </source>
</reference>
<comment type="caution">
    <text evidence="1">The sequence shown here is derived from an EMBL/GenBank/DDBJ whole genome shotgun (WGS) entry which is preliminary data.</text>
</comment>
<evidence type="ECO:0000313" key="2">
    <source>
        <dbReference type="Proteomes" id="UP001085076"/>
    </source>
</evidence>
<dbReference type="EMBL" id="JAGGNH010000001">
    <property type="protein sequence ID" value="KAJ0984420.1"/>
    <property type="molecule type" value="Genomic_DNA"/>
</dbReference>
<evidence type="ECO:0000313" key="1">
    <source>
        <dbReference type="EMBL" id="KAJ0984420.1"/>
    </source>
</evidence>
<dbReference type="PANTHER" id="PTHR11063">
    <property type="entry name" value="GLUTAMATE SEMIALDEHYDE DEHYDROGENASE"/>
    <property type="match status" value="1"/>
</dbReference>
<dbReference type="OrthoDB" id="1730251at2759"/>
<dbReference type="InterPro" id="IPR016161">
    <property type="entry name" value="Ald_DH/histidinol_DH"/>
</dbReference>
<accession>A0A9D5HPH3</accession>
<dbReference type="InterPro" id="IPR016162">
    <property type="entry name" value="Ald_DH_N"/>
</dbReference>
<dbReference type="GO" id="GO:0004350">
    <property type="term" value="F:glutamate-5-semialdehyde dehydrogenase activity"/>
    <property type="evidence" value="ECO:0007669"/>
    <property type="project" value="TreeGrafter"/>
</dbReference>
<dbReference type="AlphaFoldDB" id="A0A9D5HPH3"/>
<sequence>MALTTEDVSHEQIIQCASPKFADGLILEKTSCPLGVLLIVFESQPVALVQVASLAVRSGNGLLKGGKEAMRSNPDQYGVHLLHGVVHGWRQLV</sequence>
<reference evidence="1" key="1">
    <citation type="submission" date="2021-03" db="EMBL/GenBank/DDBJ databases">
        <authorList>
            <person name="Li Z."/>
            <person name="Yang C."/>
        </authorList>
    </citation>
    <scope>NUCLEOTIDE SEQUENCE</scope>
    <source>
        <strain evidence="1">Dzin_1.0</strain>
        <tissue evidence="1">Leaf</tissue>
    </source>
</reference>
<proteinExistence type="predicted"/>